<evidence type="ECO:0000313" key="10">
    <source>
        <dbReference type="EMBL" id="BCZ86793.1"/>
    </source>
</evidence>
<dbReference type="EMBL" id="AP024926">
    <property type="protein sequence ID" value="BCZ86793.1"/>
    <property type="molecule type" value="Genomic_DNA"/>
</dbReference>
<accession>A0AAD1KTW3</accession>
<proteinExistence type="inferred from homology"/>
<dbReference type="Gene3D" id="3.40.47.10">
    <property type="match status" value="1"/>
</dbReference>
<dbReference type="GO" id="GO:0006635">
    <property type="term" value="P:fatty acid beta-oxidation"/>
    <property type="evidence" value="ECO:0007669"/>
    <property type="project" value="TreeGrafter"/>
</dbReference>
<dbReference type="GO" id="GO:0003988">
    <property type="term" value="F:acetyl-CoA C-acyltransferase activity"/>
    <property type="evidence" value="ECO:0007669"/>
    <property type="project" value="UniProtKB-EC"/>
</dbReference>
<dbReference type="PIRSF" id="PIRSF000429">
    <property type="entry name" value="Ac-CoA_Ac_transf"/>
    <property type="match status" value="1"/>
</dbReference>
<keyword evidence="4 7" id="KW-0012">Acyltransferase</keyword>
<evidence type="ECO:0000256" key="2">
    <source>
        <dbReference type="ARBA" id="ARBA00010982"/>
    </source>
</evidence>
<evidence type="ECO:0000259" key="9">
    <source>
        <dbReference type="Pfam" id="PF02803"/>
    </source>
</evidence>
<dbReference type="SUPFAM" id="SSF53901">
    <property type="entry name" value="Thiolase-like"/>
    <property type="match status" value="2"/>
</dbReference>
<dbReference type="PANTHER" id="PTHR43853">
    <property type="entry name" value="3-KETOACYL-COA THIOLASE, PEROXISOMAL"/>
    <property type="match status" value="1"/>
</dbReference>
<evidence type="ECO:0000256" key="3">
    <source>
        <dbReference type="ARBA" id="ARBA00022679"/>
    </source>
</evidence>
<dbReference type="CDD" id="cd00751">
    <property type="entry name" value="thiolase"/>
    <property type="match status" value="1"/>
</dbReference>
<protein>
    <recommendedName>
        <fullName evidence="5">acetyl-CoA C-acyltransferase</fullName>
        <ecNumber evidence="5">2.3.1.16</ecNumber>
    </recommendedName>
</protein>
<dbReference type="RefSeq" id="WP_143585369.1">
    <property type="nucleotide sequence ID" value="NZ_AP019792.1"/>
</dbReference>
<comment type="pathway">
    <text evidence="1">Lipid metabolism.</text>
</comment>
<dbReference type="EC" id="2.3.1.16" evidence="5"/>
<keyword evidence="3 7" id="KW-0808">Transferase</keyword>
<dbReference type="PANTHER" id="PTHR43853:SF21">
    <property type="entry name" value="STEROID 3-KETOACYL-COA THIOLASE"/>
    <property type="match status" value="1"/>
</dbReference>
<dbReference type="Pfam" id="PF00108">
    <property type="entry name" value="Thiolase_N"/>
    <property type="match status" value="1"/>
</dbReference>
<dbReference type="AlphaFoldDB" id="A0AAD1KTW3"/>
<dbReference type="PROSITE" id="PS00737">
    <property type="entry name" value="THIOLASE_2"/>
    <property type="match status" value="1"/>
</dbReference>
<feature type="domain" description="Thiolase N-terminal" evidence="8">
    <location>
        <begin position="5"/>
        <end position="265"/>
    </location>
</feature>
<dbReference type="GO" id="GO:0005737">
    <property type="term" value="C:cytoplasm"/>
    <property type="evidence" value="ECO:0007669"/>
    <property type="project" value="UniProtKB-ARBA"/>
</dbReference>
<dbReference type="InterPro" id="IPR002155">
    <property type="entry name" value="Thiolase"/>
</dbReference>
<evidence type="ECO:0000256" key="7">
    <source>
        <dbReference type="RuleBase" id="RU003557"/>
    </source>
</evidence>
<evidence type="ECO:0000313" key="11">
    <source>
        <dbReference type="Proteomes" id="UP000825379"/>
    </source>
</evidence>
<dbReference type="InterPro" id="IPR016039">
    <property type="entry name" value="Thiolase-like"/>
</dbReference>
<dbReference type="InterPro" id="IPR020610">
    <property type="entry name" value="Thiolase_AS"/>
</dbReference>
<feature type="domain" description="Thiolase C-terminal" evidence="9">
    <location>
        <begin position="272"/>
        <end position="393"/>
    </location>
</feature>
<dbReference type="GO" id="GO:0010124">
    <property type="term" value="P:phenylacetate catabolic process"/>
    <property type="evidence" value="ECO:0007669"/>
    <property type="project" value="TreeGrafter"/>
</dbReference>
<dbReference type="Pfam" id="PF02803">
    <property type="entry name" value="Thiolase_C"/>
    <property type="match status" value="1"/>
</dbReference>
<evidence type="ECO:0000256" key="4">
    <source>
        <dbReference type="ARBA" id="ARBA00023315"/>
    </source>
</evidence>
<dbReference type="PROSITE" id="PS00098">
    <property type="entry name" value="THIOLASE_1"/>
    <property type="match status" value="1"/>
</dbReference>
<feature type="active site" description="Acyl-thioester intermediate" evidence="6">
    <location>
        <position position="91"/>
    </location>
</feature>
<dbReference type="InterPro" id="IPR020613">
    <property type="entry name" value="Thiolase_CS"/>
</dbReference>
<evidence type="ECO:0000256" key="6">
    <source>
        <dbReference type="PIRSR" id="PIRSR000429-1"/>
    </source>
</evidence>
<dbReference type="InterPro" id="IPR020617">
    <property type="entry name" value="Thiolase_C"/>
</dbReference>
<dbReference type="PROSITE" id="PS00099">
    <property type="entry name" value="THIOLASE_3"/>
    <property type="match status" value="1"/>
</dbReference>
<dbReference type="NCBIfam" id="TIGR01930">
    <property type="entry name" value="AcCoA-C-Actrans"/>
    <property type="match status" value="1"/>
</dbReference>
<dbReference type="Proteomes" id="UP000825379">
    <property type="component" value="Chromosome"/>
</dbReference>
<evidence type="ECO:0000256" key="5">
    <source>
        <dbReference type="ARBA" id="ARBA00024073"/>
    </source>
</evidence>
<dbReference type="InterPro" id="IPR050215">
    <property type="entry name" value="Thiolase-like_sf_Thiolase"/>
</dbReference>
<name>A0AAD1KTW3_THETH</name>
<reference evidence="10" key="1">
    <citation type="submission" date="2021-07" db="EMBL/GenBank/DDBJ databases">
        <title>Complete genome sequences of four Thermus thermophilus strains isolated from Arima Hot Spring in Japan.</title>
        <authorList>
            <person name="Tomariguchi N."/>
            <person name="Ueno Y."/>
            <person name="Miyazaki K."/>
        </authorList>
    </citation>
    <scope>NUCLEOTIDE SEQUENCE</scope>
    <source>
        <strain evidence="10">AA1-1</strain>
    </source>
</reference>
<gene>
    <name evidence="10" type="ORF">TthAA11_09750</name>
</gene>
<evidence type="ECO:0000259" key="8">
    <source>
        <dbReference type="Pfam" id="PF00108"/>
    </source>
</evidence>
<feature type="active site" description="Proton acceptor" evidence="6">
    <location>
        <position position="381"/>
    </location>
</feature>
<feature type="active site" description="Proton acceptor" evidence="6">
    <location>
        <position position="351"/>
    </location>
</feature>
<evidence type="ECO:0000256" key="1">
    <source>
        <dbReference type="ARBA" id="ARBA00005189"/>
    </source>
</evidence>
<dbReference type="InterPro" id="IPR020615">
    <property type="entry name" value="Thiolase_acyl_enz_int_AS"/>
</dbReference>
<dbReference type="InterPro" id="IPR020616">
    <property type="entry name" value="Thiolase_N"/>
</dbReference>
<dbReference type="FunFam" id="3.40.47.10:FF:000010">
    <property type="entry name" value="Acetyl-CoA acetyltransferase (Thiolase)"/>
    <property type="match status" value="1"/>
</dbReference>
<organism evidence="10 11">
    <name type="scientific">Thermus thermophilus</name>
    <dbReference type="NCBI Taxonomy" id="274"/>
    <lineage>
        <taxon>Bacteria</taxon>
        <taxon>Thermotogati</taxon>
        <taxon>Deinococcota</taxon>
        <taxon>Deinococci</taxon>
        <taxon>Thermales</taxon>
        <taxon>Thermaceae</taxon>
        <taxon>Thermus</taxon>
    </lineage>
</organism>
<comment type="similarity">
    <text evidence="2 7">Belongs to the thiolase-like superfamily. Thiolase family.</text>
</comment>
<sequence>MREAVIVSAVRSPVGRGKRDGAFADLHPVDLSAQVMRGAVERIGLDPKELEDVLWGCAVPEAAQGLNIARLALLRAGFPVEVAGATINRFCSSGLQTIAMAAQAVMTGMADAVLAGGVEVMSQVPMSGFVTRLHPDLTPTEWSPETYSTYIGMGFTAERVAERFGISREDQDKWAYRSHMKAAEAQKAGRFTEIVPIRVPKVRFQGAKKVVEEVVVDKDETIRPDTSLEALAKLRPAFKKNGTVTAGNSSPYSDGAAAVVVMSREKAEALGLKPLARFVSFAVAGVEPDIMGVGPVKAVPKALKRAGLTLDQIALIEFNEAFAAQVLAVMRALEMPEEKTNVNGGAIALGHPLGATGAKLTAQLLSELSRRGGGYGLVTMCIGGGMGAAGVFEVYPA</sequence>